<dbReference type="AlphaFoldDB" id="U2Q3F0"/>
<dbReference type="EMBL" id="ACVN02000303">
    <property type="protein sequence ID" value="ERK50539.1"/>
    <property type="molecule type" value="Genomic_DNA"/>
</dbReference>
<dbReference type="Proteomes" id="UP000017052">
    <property type="component" value="Unassembled WGS sequence"/>
</dbReference>
<feature type="domain" description="DJ-1/PfpI" evidence="1">
    <location>
        <begin position="19"/>
        <end position="187"/>
    </location>
</feature>
<reference evidence="2" key="1">
    <citation type="submission" date="2013-08" db="EMBL/GenBank/DDBJ databases">
        <authorList>
            <person name="Durkin A.S."/>
            <person name="Haft D.R."/>
            <person name="McCorrison J."/>
            <person name="Torralba M."/>
            <person name="Gillis M."/>
            <person name="Haft D.H."/>
            <person name="Methe B."/>
            <person name="Sutton G."/>
            <person name="Nelson K.E."/>
        </authorList>
    </citation>
    <scope>NUCLEOTIDE SEQUENCE [LARGE SCALE GENOMIC DNA]</scope>
    <source>
        <strain evidence="2">F0233</strain>
    </source>
</reference>
<dbReference type="InterPro" id="IPR029062">
    <property type="entry name" value="Class_I_gatase-like"/>
</dbReference>
<sequence length="223" mass="23793">MSTSGLGPRRTEGEDCSMKHICMYVQDTMADWEHGYLLHGVSLQGATPTPVCTMSFAADARDAVTTAGGMRIIPDETLAETDAEGIDAFVLIGGDTWLSEDRHAALDLAEAVLAGGGIVAAICGATLGLASRGLLNNRRHTSNAPELLAAITAYRGNDLYEGTPATADRNVITAGSAGSLLWAKLILEELELYGKDVLDAWFDYFRTADPAHFTRMTRALEAE</sequence>
<keyword evidence="3" id="KW-1185">Reference proteome</keyword>
<gene>
    <name evidence="2" type="ORF">HMPREF0682_2483</name>
</gene>
<evidence type="ECO:0000313" key="3">
    <source>
        <dbReference type="Proteomes" id="UP000017052"/>
    </source>
</evidence>
<dbReference type="SUPFAM" id="SSF52317">
    <property type="entry name" value="Class I glutamine amidotransferase-like"/>
    <property type="match status" value="1"/>
</dbReference>
<name>U2Q3F0_9ACTN</name>
<comment type="caution">
    <text evidence="2">The sequence shown here is derived from an EMBL/GenBank/DDBJ whole genome shotgun (WGS) entry which is preliminary data.</text>
</comment>
<evidence type="ECO:0000259" key="1">
    <source>
        <dbReference type="Pfam" id="PF01965"/>
    </source>
</evidence>
<accession>U2Q3F0</accession>
<protein>
    <submittedName>
        <fullName evidence="2">DJ-1/PfpI family protein</fullName>
    </submittedName>
</protein>
<evidence type="ECO:0000313" key="2">
    <source>
        <dbReference type="EMBL" id="ERK50539.1"/>
    </source>
</evidence>
<dbReference type="Gene3D" id="3.40.50.880">
    <property type="match status" value="1"/>
</dbReference>
<organism evidence="2 3">
    <name type="scientific">Propionibacterium acidifaciens F0233</name>
    <dbReference type="NCBI Taxonomy" id="553198"/>
    <lineage>
        <taxon>Bacteria</taxon>
        <taxon>Bacillati</taxon>
        <taxon>Actinomycetota</taxon>
        <taxon>Actinomycetes</taxon>
        <taxon>Propionibacteriales</taxon>
        <taxon>Propionibacteriaceae</taxon>
        <taxon>Propionibacterium</taxon>
    </lineage>
</organism>
<dbReference type="Pfam" id="PF01965">
    <property type="entry name" value="DJ-1_PfpI"/>
    <property type="match status" value="1"/>
</dbReference>
<dbReference type="InterPro" id="IPR002818">
    <property type="entry name" value="DJ-1/PfpI"/>
</dbReference>
<proteinExistence type="predicted"/>